<name>A0A1S8BE31_9PEZI</name>
<dbReference type="Pfam" id="PF06094">
    <property type="entry name" value="GGACT"/>
    <property type="match status" value="1"/>
</dbReference>
<dbReference type="InterPro" id="IPR045038">
    <property type="entry name" value="AIG2-like"/>
</dbReference>
<feature type="compositionally biased region" description="Polar residues" evidence="4">
    <location>
        <begin position="148"/>
        <end position="157"/>
    </location>
</feature>
<dbReference type="PANTHER" id="PTHR31544">
    <property type="entry name" value="AIG2-LIKE PROTEIN D"/>
    <property type="match status" value="1"/>
</dbReference>
<dbReference type="PANTHER" id="PTHR31544:SF2">
    <property type="entry name" value="AIG2-LIKE PROTEIN D"/>
    <property type="match status" value="1"/>
</dbReference>
<dbReference type="CDD" id="cd06661">
    <property type="entry name" value="GGCT_like"/>
    <property type="match status" value="1"/>
</dbReference>
<dbReference type="Gene3D" id="3.10.490.10">
    <property type="entry name" value="Gamma-glutamyl cyclotransferase-like"/>
    <property type="match status" value="1"/>
</dbReference>
<sequence>MKGADLGQLSAAIAIPSASERRGLRVSGRSGRSNSCQERERTRGSLRVSVAGRADQFHAKTLISILPRLSPVNRHCACSTRRIVFQCQARFVNPDLLPRCLLHSNKQFLKNSIQEPPDYKDGYRSLIPSTLTTCSPPSSLNPHYPPWATTQPSSTVRIPSPSRLSNSQSPSNTPLPGTLMVPKVLHRVIYGTSTPEPWQTASLSPSRPALLHAHQRRKVRYADYPGVIPLPNADPSSTSVRGTLVAGLTDADMYRLDLFEGDEYERQRVRVRALAGGKVDAAGLPSGGEGGEEEEEGVEEVEAETYIWTAGERRLEDDEWDFDEFVREKLRFWVGEAASHEYADVDKAVATESNGVDGTGGRGANGVIGKALDEDHKTAKETLKNAV</sequence>
<dbReference type="Proteomes" id="UP000190776">
    <property type="component" value="Unassembled WGS sequence"/>
</dbReference>
<feature type="compositionally biased region" description="Low complexity" evidence="4">
    <location>
        <begin position="159"/>
        <end position="171"/>
    </location>
</feature>
<feature type="compositionally biased region" description="Acidic residues" evidence="4">
    <location>
        <begin position="290"/>
        <end position="301"/>
    </location>
</feature>
<accession>A0A1S8BE31</accession>
<evidence type="ECO:0000256" key="4">
    <source>
        <dbReference type="SAM" id="MobiDB-lite"/>
    </source>
</evidence>
<comment type="caution">
    <text evidence="6">The sequence shown here is derived from an EMBL/GenBank/DDBJ whole genome shotgun (WGS) entry which is preliminary data.</text>
</comment>
<feature type="domain" description="Gamma-glutamylcyclotransferase AIG2-like" evidence="5">
    <location>
        <begin position="190"/>
        <end position="321"/>
    </location>
</feature>
<evidence type="ECO:0000256" key="2">
    <source>
        <dbReference type="ARBA" id="ARBA00022679"/>
    </source>
</evidence>
<feature type="region of interest" description="Disordered" evidence="4">
    <location>
        <begin position="23"/>
        <end position="44"/>
    </location>
</feature>
<dbReference type="EMBL" id="MSZU01000084">
    <property type="protein sequence ID" value="OMP85641.1"/>
    <property type="molecule type" value="Genomic_DNA"/>
</dbReference>
<reference evidence="6 7" key="1">
    <citation type="submission" date="2017-01" db="EMBL/GenBank/DDBJ databases">
        <title>Draft genome sequence of Diplodia seriata F98.1, a fungal species involved in grapevine trunk diseases.</title>
        <authorList>
            <person name="Robert-Siegwald G."/>
            <person name="Vallet J."/>
            <person name="Abou-Mansour E."/>
            <person name="Xu J."/>
            <person name="Rey P."/>
            <person name="Bertsch C."/>
            <person name="Rego C."/>
            <person name="Larignon P."/>
            <person name="Fontaine F."/>
            <person name="Lebrun M.-H."/>
        </authorList>
    </citation>
    <scope>NUCLEOTIDE SEQUENCE [LARGE SCALE GENOMIC DNA]</scope>
    <source>
        <strain evidence="6 7">F98.1</strain>
    </source>
</reference>
<proteinExistence type="inferred from homology"/>
<dbReference type="SUPFAM" id="SSF110857">
    <property type="entry name" value="Gamma-glutamyl cyclotransferase-like"/>
    <property type="match status" value="1"/>
</dbReference>
<evidence type="ECO:0000313" key="7">
    <source>
        <dbReference type="Proteomes" id="UP000190776"/>
    </source>
</evidence>
<organism evidence="6 7">
    <name type="scientific">Diplodia seriata</name>
    <dbReference type="NCBI Taxonomy" id="420778"/>
    <lineage>
        <taxon>Eukaryota</taxon>
        <taxon>Fungi</taxon>
        <taxon>Dikarya</taxon>
        <taxon>Ascomycota</taxon>
        <taxon>Pezizomycotina</taxon>
        <taxon>Dothideomycetes</taxon>
        <taxon>Dothideomycetes incertae sedis</taxon>
        <taxon>Botryosphaeriales</taxon>
        <taxon>Botryosphaeriaceae</taxon>
        <taxon>Diplodia</taxon>
    </lineage>
</organism>
<protein>
    <recommendedName>
        <fullName evidence="3">Putative gamma-glutamylcyclotransferase</fullName>
    </recommendedName>
</protein>
<dbReference type="InterPro" id="IPR013024">
    <property type="entry name" value="GGCT-like"/>
</dbReference>
<dbReference type="OrthoDB" id="1044435at2759"/>
<evidence type="ECO:0000256" key="1">
    <source>
        <dbReference type="ARBA" id="ARBA00008861"/>
    </source>
</evidence>
<dbReference type="GO" id="GO:0016740">
    <property type="term" value="F:transferase activity"/>
    <property type="evidence" value="ECO:0007669"/>
    <property type="project" value="UniProtKB-KW"/>
</dbReference>
<keyword evidence="2" id="KW-0808">Transferase</keyword>
<dbReference type="InterPro" id="IPR036568">
    <property type="entry name" value="GGCT-like_sf"/>
</dbReference>
<evidence type="ECO:0000259" key="5">
    <source>
        <dbReference type="Pfam" id="PF06094"/>
    </source>
</evidence>
<dbReference type="AlphaFoldDB" id="A0A1S8BE31"/>
<gene>
    <name evidence="6" type="ORF">BK809_0004312</name>
</gene>
<comment type="similarity">
    <text evidence="1">Belongs to the gamma-glutamylcyclotransferase family.</text>
</comment>
<evidence type="ECO:0000256" key="3">
    <source>
        <dbReference type="ARBA" id="ARBA00030602"/>
    </source>
</evidence>
<dbReference type="InterPro" id="IPR009288">
    <property type="entry name" value="AIG2-like_dom"/>
</dbReference>
<feature type="region of interest" description="Disordered" evidence="4">
    <location>
        <begin position="134"/>
        <end position="177"/>
    </location>
</feature>
<feature type="region of interest" description="Disordered" evidence="4">
    <location>
        <begin position="282"/>
        <end position="301"/>
    </location>
</feature>
<feature type="compositionally biased region" description="Low complexity" evidence="4">
    <location>
        <begin position="25"/>
        <end position="35"/>
    </location>
</feature>
<evidence type="ECO:0000313" key="6">
    <source>
        <dbReference type="EMBL" id="OMP85641.1"/>
    </source>
</evidence>